<dbReference type="Proteomes" id="UP000256269">
    <property type="component" value="Unassembled WGS sequence"/>
</dbReference>
<sequence>MTRRQMSAYATHWMTGLLVSVVLVAAVTSVVKLLEPIIPPLNLLTLYMPVVVPVALVWGTRMAVATTLLCVATYFYLFVSPEYTLEIDDWRSTVALGVFLVTSVVVAAVAVGELAARMRRATIESASLAEEQSALRRVATLVAQSVPPSMVFDAVTREVGLLCKADLARMERYEADDTATGIATWSRAPGRCLAVGTRFRLDGVGVACGIRQSGAPVRVDSYASAAGAIAQEARTLGIRSSVGCPIVVAGRLWGAIAASTKGDVRFPVDTESQIARFTELVATAVENAEARAELMASRARIAAASDQTRRSIERDLHDGVQQRLVSLALQLRTAQATLPPALEGLDGELDSVAAGLVDAIDELREMARGIHPAVLAEGGLTPALKALARRSRIPVDLHVHIGRLPEQIEVNAYYVVSEALTNVAKHAHASTVDVTVKIAGEVLHVAVRDDGIGGVDFTGGTGLLGLKDRVEALEGRIHIESLRGAGTALYAELPLSDTGRITSS</sequence>
<feature type="transmembrane region" description="Helical" evidence="13">
    <location>
        <begin position="12"/>
        <end position="31"/>
    </location>
</feature>
<dbReference type="GO" id="GO:0005524">
    <property type="term" value="F:ATP binding"/>
    <property type="evidence" value="ECO:0007669"/>
    <property type="project" value="UniProtKB-KW"/>
</dbReference>
<dbReference type="CDD" id="cd16917">
    <property type="entry name" value="HATPase_UhpB-NarQ-NarX-like"/>
    <property type="match status" value="1"/>
</dbReference>
<dbReference type="InterPro" id="IPR011712">
    <property type="entry name" value="Sig_transdc_His_kin_sub3_dim/P"/>
</dbReference>
<evidence type="ECO:0000256" key="1">
    <source>
        <dbReference type="ARBA" id="ARBA00000085"/>
    </source>
</evidence>
<evidence type="ECO:0000256" key="4">
    <source>
        <dbReference type="ARBA" id="ARBA00022553"/>
    </source>
</evidence>
<keyword evidence="5" id="KW-0808">Transferase</keyword>
<evidence type="ECO:0000259" key="14">
    <source>
        <dbReference type="SMART" id="SM00065"/>
    </source>
</evidence>
<dbReference type="RefSeq" id="WP_116178771.1">
    <property type="nucleotide sequence ID" value="NZ_CP144375.1"/>
</dbReference>
<dbReference type="Pfam" id="PF13493">
    <property type="entry name" value="DUF4118"/>
    <property type="match status" value="1"/>
</dbReference>
<keyword evidence="17" id="KW-1185">Reference proteome</keyword>
<dbReference type="InterPro" id="IPR036890">
    <property type="entry name" value="HATPase_C_sf"/>
</dbReference>
<dbReference type="Gene3D" id="1.20.5.1930">
    <property type="match status" value="1"/>
</dbReference>
<proteinExistence type="predicted"/>
<dbReference type="InterPro" id="IPR003594">
    <property type="entry name" value="HATPase_dom"/>
</dbReference>
<dbReference type="InterPro" id="IPR003018">
    <property type="entry name" value="GAF"/>
</dbReference>
<evidence type="ECO:0000259" key="15">
    <source>
        <dbReference type="SMART" id="SM00387"/>
    </source>
</evidence>
<feature type="transmembrane region" description="Helical" evidence="13">
    <location>
        <begin position="94"/>
        <end position="116"/>
    </location>
</feature>
<dbReference type="SUPFAM" id="SSF55874">
    <property type="entry name" value="ATPase domain of HSP90 chaperone/DNA topoisomerase II/histidine kinase"/>
    <property type="match status" value="1"/>
</dbReference>
<evidence type="ECO:0000256" key="5">
    <source>
        <dbReference type="ARBA" id="ARBA00022679"/>
    </source>
</evidence>
<dbReference type="InterPro" id="IPR025201">
    <property type="entry name" value="KdpD_TM"/>
</dbReference>
<dbReference type="GO" id="GO:0046983">
    <property type="term" value="F:protein dimerization activity"/>
    <property type="evidence" value="ECO:0007669"/>
    <property type="project" value="InterPro"/>
</dbReference>
<comment type="caution">
    <text evidence="16">The sequence shown here is derived from an EMBL/GenBank/DDBJ whole genome shotgun (WGS) entry which is preliminary data.</text>
</comment>
<evidence type="ECO:0000256" key="9">
    <source>
        <dbReference type="ARBA" id="ARBA00022840"/>
    </source>
</evidence>
<dbReference type="PANTHER" id="PTHR24421:SF10">
    <property type="entry name" value="NITRATE_NITRITE SENSOR PROTEIN NARQ"/>
    <property type="match status" value="1"/>
</dbReference>
<comment type="subcellular location">
    <subcellularLocation>
        <location evidence="2">Membrane</location>
        <topology evidence="2">Multi-pass membrane protein</topology>
    </subcellularLocation>
</comment>
<dbReference type="GO" id="GO:0016020">
    <property type="term" value="C:membrane"/>
    <property type="evidence" value="ECO:0007669"/>
    <property type="project" value="UniProtKB-SubCell"/>
</dbReference>
<evidence type="ECO:0000256" key="6">
    <source>
        <dbReference type="ARBA" id="ARBA00022692"/>
    </source>
</evidence>
<dbReference type="EC" id="2.7.13.3" evidence="3"/>
<keyword evidence="8 16" id="KW-0418">Kinase</keyword>
<keyword evidence="12 13" id="KW-0472">Membrane</keyword>
<dbReference type="Pfam" id="PF02518">
    <property type="entry name" value="HATPase_c"/>
    <property type="match status" value="1"/>
</dbReference>
<dbReference type="Gene3D" id="1.20.120.620">
    <property type="entry name" value="Backbone structure of the membrane domain of e. Coli histidine kinase receptor kdpd"/>
    <property type="match status" value="1"/>
</dbReference>
<name>A0A3E0H7P4_9PSEU</name>
<evidence type="ECO:0000256" key="8">
    <source>
        <dbReference type="ARBA" id="ARBA00022777"/>
    </source>
</evidence>
<evidence type="ECO:0000256" key="3">
    <source>
        <dbReference type="ARBA" id="ARBA00012438"/>
    </source>
</evidence>
<feature type="domain" description="Histidine kinase/HSP90-like ATPase" evidence="15">
    <location>
        <begin position="407"/>
        <end position="497"/>
    </location>
</feature>
<dbReference type="PANTHER" id="PTHR24421">
    <property type="entry name" value="NITRATE/NITRITE SENSOR PROTEIN NARX-RELATED"/>
    <property type="match status" value="1"/>
</dbReference>
<dbReference type="SMART" id="SM00387">
    <property type="entry name" value="HATPase_c"/>
    <property type="match status" value="1"/>
</dbReference>
<keyword evidence="7" id="KW-0547">Nucleotide-binding</keyword>
<evidence type="ECO:0000256" key="10">
    <source>
        <dbReference type="ARBA" id="ARBA00022989"/>
    </source>
</evidence>
<accession>A0A3E0H7P4</accession>
<keyword evidence="9" id="KW-0067">ATP-binding</keyword>
<dbReference type="InterPro" id="IPR050482">
    <property type="entry name" value="Sensor_HK_TwoCompSys"/>
</dbReference>
<dbReference type="Gene3D" id="3.30.450.40">
    <property type="match status" value="1"/>
</dbReference>
<dbReference type="Gene3D" id="3.30.565.10">
    <property type="entry name" value="Histidine kinase-like ATPase, C-terminal domain"/>
    <property type="match status" value="1"/>
</dbReference>
<evidence type="ECO:0000313" key="17">
    <source>
        <dbReference type="Proteomes" id="UP000256269"/>
    </source>
</evidence>
<evidence type="ECO:0000256" key="7">
    <source>
        <dbReference type="ARBA" id="ARBA00022741"/>
    </source>
</evidence>
<organism evidence="16 17">
    <name type="scientific">Kutzneria buriramensis</name>
    <dbReference type="NCBI Taxonomy" id="1045776"/>
    <lineage>
        <taxon>Bacteria</taxon>
        <taxon>Bacillati</taxon>
        <taxon>Actinomycetota</taxon>
        <taxon>Actinomycetes</taxon>
        <taxon>Pseudonocardiales</taxon>
        <taxon>Pseudonocardiaceae</taxon>
        <taxon>Kutzneria</taxon>
    </lineage>
</organism>
<keyword evidence="10 13" id="KW-1133">Transmembrane helix</keyword>
<keyword evidence="4" id="KW-0597">Phosphoprotein</keyword>
<protein>
    <recommendedName>
        <fullName evidence="3">histidine kinase</fullName>
        <ecNumber evidence="3">2.7.13.3</ecNumber>
    </recommendedName>
</protein>
<dbReference type="InterPro" id="IPR038318">
    <property type="entry name" value="KdpD_sf"/>
</dbReference>
<dbReference type="OrthoDB" id="5241729at2"/>
<dbReference type="SMART" id="SM00065">
    <property type="entry name" value="GAF"/>
    <property type="match status" value="1"/>
</dbReference>
<dbReference type="InterPro" id="IPR029016">
    <property type="entry name" value="GAF-like_dom_sf"/>
</dbReference>
<feature type="transmembrane region" description="Helical" evidence="13">
    <location>
        <begin position="63"/>
        <end position="79"/>
    </location>
</feature>
<comment type="catalytic activity">
    <reaction evidence="1">
        <text>ATP + protein L-histidine = ADP + protein N-phospho-L-histidine.</text>
        <dbReference type="EC" id="2.7.13.3"/>
    </reaction>
</comment>
<gene>
    <name evidence="16" type="ORF">BCF44_113320</name>
</gene>
<dbReference type="SUPFAM" id="SSF55781">
    <property type="entry name" value="GAF domain-like"/>
    <property type="match status" value="1"/>
</dbReference>
<dbReference type="EMBL" id="QUNO01000013">
    <property type="protein sequence ID" value="REH39465.1"/>
    <property type="molecule type" value="Genomic_DNA"/>
</dbReference>
<dbReference type="AlphaFoldDB" id="A0A3E0H7P4"/>
<keyword evidence="6 13" id="KW-0812">Transmembrane</keyword>
<evidence type="ECO:0000313" key="16">
    <source>
        <dbReference type="EMBL" id="REH39465.1"/>
    </source>
</evidence>
<keyword evidence="11" id="KW-0902">Two-component regulatory system</keyword>
<dbReference type="Pfam" id="PF01590">
    <property type="entry name" value="GAF"/>
    <property type="match status" value="1"/>
</dbReference>
<reference evidence="16 17" key="1">
    <citation type="submission" date="2018-08" db="EMBL/GenBank/DDBJ databases">
        <title>Genomic Encyclopedia of Archaeal and Bacterial Type Strains, Phase II (KMG-II): from individual species to whole genera.</title>
        <authorList>
            <person name="Goeker M."/>
        </authorList>
    </citation>
    <scope>NUCLEOTIDE SEQUENCE [LARGE SCALE GENOMIC DNA]</scope>
    <source>
        <strain evidence="16 17">DSM 45791</strain>
    </source>
</reference>
<evidence type="ECO:0000256" key="13">
    <source>
        <dbReference type="SAM" id="Phobius"/>
    </source>
</evidence>
<dbReference type="Pfam" id="PF07730">
    <property type="entry name" value="HisKA_3"/>
    <property type="match status" value="1"/>
</dbReference>
<evidence type="ECO:0000256" key="2">
    <source>
        <dbReference type="ARBA" id="ARBA00004141"/>
    </source>
</evidence>
<evidence type="ECO:0000256" key="11">
    <source>
        <dbReference type="ARBA" id="ARBA00023012"/>
    </source>
</evidence>
<evidence type="ECO:0000256" key="12">
    <source>
        <dbReference type="ARBA" id="ARBA00023136"/>
    </source>
</evidence>
<dbReference type="GO" id="GO:0000155">
    <property type="term" value="F:phosphorelay sensor kinase activity"/>
    <property type="evidence" value="ECO:0007669"/>
    <property type="project" value="InterPro"/>
</dbReference>
<feature type="domain" description="GAF" evidence="14">
    <location>
        <begin position="147"/>
        <end position="295"/>
    </location>
</feature>